<evidence type="ECO:0000313" key="4">
    <source>
        <dbReference type="EMBL" id="VFK03627.1"/>
    </source>
</evidence>
<dbReference type="InterPro" id="IPR012675">
    <property type="entry name" value="Beta-grasp_dom_sf"/>
</dbReference>
<evidence type="ECO:0000313" key="2">
    <source>
        <dbReference type="EMBL" id="VFJ98489.1"/>
    </source>
</evidence>
<proteinExistence type="predicted"/>
<protein>
    <recommendedName>
        <fullName evidence="1">TGS domain-containing protein</fullName>
    </recommendedName>
</protein>
<dbReference type="InterPro" id="IPR004095">
    <property type="entry name" value="TGS"/>
</dbReference>
<organism evidence="2">
    <name type="scientific">Candidatus Kentrum eta</name>
    <dbReference type="NCBI Taxonomy" id="2126337"/>
    <lineage>
        <taxon>Bacteria</taxon>
        <taxon>Pseudomonadati</taxon>
        <taxon>Pseudomonadota</taxon>
        <taxon>Gammaproteobacteria</taxon>
        <taxon>Candidatus Kentrum</taxon>
    </lineage>
</organism>
<dbReference type="PANTHER" id="PTHR23305">
    <property type="entry name" value="OBG GTPASE FAMILY"/>
    <property type="match status" value="1"/>
</dbReference>
<dbReference type="InterPro" id="IPR013029">
    <property type="entry name" value="YchF_C"/>
</dbReference>
<dbReference type="Pfam" id="PF06071">
    <property type="entry name" value="YchF-GTPase_C"/>
    <property type="match status" value="1"/>
</dbReference>
<dbReference type="InterPro" id="IPR027417">
    <property type="entry name" value="P-loop_NTPase"/>
</dbReference>
<gene>
    <name evidence="2" type="ORF">BECKH772A_GA0070896_101395</name>
    <name evidence="3" type="ORF">BECKH772B_GA0070898_101385</name>
    <name evidence="4" type="ORF">BECKH772C_GA0070978_101385</name>
</gene>
<feature type="domain" description="TGS" evidence="1">
    <location>
        <begin position="155"/>
        <end position="238"/>
    </location>
</feature>
<dbReference type="SUPFAM" id="SSF81271">
    <property type="entry name" value="TGS-like"/>
    <property type="match status" value="1"/>
</dbReference>
<dbReference type="Gene3D" id="3.10.20.30">
    <property type="match status" value="1"/>
</dbReference>
<dbReference type="Gene3D" id="3.40.50.300">
    <property type="entry name" value="P-loop containing nucleotide triphosphate hydrolases"/>
    <property type="match status" value="1"/>
</dbReference>
<accession>A0A450V136</accession>
<dbReference type="GO" id="GO:0016887">
    <property type="term" value="F:ATP hydrolysis activity"/>
    <property type="evidence" value="ECO:0007669"/>
    <property type="project" value="TreeGrafter"/>
</dbReference>
<dbReference type="PROSITE" id="PS51880">
    <property type="entry name" value="TGS"/>
    <property type="match status" value="1"/>
</dbReference>
<evidence type="ECO:0000259" key="1">
    <source>
        <dbReference type="PROSITE" id="PS51880"/>
    </source>
</evidence>
<sequence length="240" mass="26809">MQIATTGMTLPEGKFKYEDPILSALADKFSPKKVTPYYFEFLPDDYESASIIVITRDRILDLLIHDIEKVETRRDRATDPQERTLLDGILADLEREIPVCAQSLEEGERAMIRALSPLSFKPTAVVDVDTGDANEAIAHGLDPNGIILRAMAAANLMFFYTAGKKEVHAWLVSRGTNAQGCAGKIHSDLAQGFVKAEIIPATELLKCHSLQDARQRNLTRLVDRDFIIPEDIVLEIRFNL</sequence>
<reference evidence="2" key="1">
    <citation type="submission" date="2019-02" db="EMBL/GenBank/DDBJ databases">
        <authorList>
            <person name="Gruber-Vodicka R. H."/>
            <person name="Seah K. B. B."/>
        </authorList>
    </citation>
    <scope>NUCLEOTIDE SEQUENCE</scope>
    <source>
        <strain evidence="4">BECK_SA2B12</strain>
        <strain evidence="2">BECK_SA2B15</strain>
        <strain evidence="3">BECK_SA2B20</strain>
    </source>
</reference>
<dbReference type="PANTHER" id="PTHR23305:SF18">
    <property type="entry name" value="OBG-TYPE G DOMAIN-CONTAINING PROTEIN"/>
    <property type="match status" value="1"/>
</dbReference>
<dbReference type="EMBL" id="CAADFJ010000138">
    <property type="protein sequence ID" value="VFK03627.1"/>
    <property type="molecule type" value="Genomic_DNA"/>
</dbReference>
<dbReference type="AlphaFoldDB" id="A0A450V136"/>
<dbReference type="GO" id="GO:0005737">
    <property type="term" value="C:cytoplasm"/>
    <property type="evidence" value="ECO:0007669"/>
    <property type="project" value="TreeGrafter"/>
</dbReference>
<dbReference type="EMBL" id="CAADFI010000138">
    <property type="protein sequence ID" value="VFJ98614.1"/>
    <property type="molecule type" value="Genomic_DNA"/>
</dbReference>
<dbReference type="InterPro" id="IPR012676">
    <property type="entry name" value="TGS-like"/>
</dbReference>
<dbReference type="EMBL" id="CAADFG010000139">
    <property type="protein sequence ID" value="VFJ98489.1"/>
    <property type="molecule type" value="Genomic_DNA"/>
</dbReference>
<name>A0A450V136_9GAMM</name>
<evidence type="ECO:0000313" key="3">
    <source>
        <dbReference type="EMBL" id="VFJ98614.1"/>
    </source>
</evidence>